<dbReference type="InterPro" id="IPR029063">
    <property type="entry name" value="SAM-dependent_MTases_sf"/>
</dbReference>
<keyword evidence="2" id="KW-0808">Transferase</keyword>
<dbReference type="eggNOG" id="COG0500">
    <property type="taxonomic scope" value="Bacteria"/>
</dbReference>
<evidence type="ECO:0000313" key="2">
    <source>
        <dbReference type="EMBL" id="AEE48825.1"/>
    </source>
</evidence>
<accession>F4L6E3</accession>
<dbReference type="STRING" id="760192.Halhy_0924"/>
<dbReference type="Pfam" id="PF13847">
    <property type="entry name" value="Methyltransf_31"/>
    <property type="match status" value="1"/>
</dbReference>
<keyword evidence="3" id="KW-1185">Reference proteome</keyword>
<dbReference type="OrthoDB" id="9800454at2"/>
<dbReference type="GO" id="GO:0032259">
    <property type="term" value="P:methylation"/>
    <property type="evidence" value="ECO:0007669"/>
    <property type="project" value="UniProtKB-KW"/>
</dbReference>
<dbReference type="SUPFAM" id="SSF53335">
    <property type="entry name" value="S-adenosyl-L-methionine-dependent methyltransferases"/>
    <property type="match status" value="1"/>
</dbReference>
<reference evidence="2 3" key="1">
    <citation type="journal article" date="2011" name="Stand. Genomic Sci.">
        <title>Complete genome sequence of Haliscomenobacter hydrossis type strain (O).</title>
        <authorList>
            <consortium name="US DOE Joint Genome Institute (JGI-PGF)"/>
            <person name="Daligault H."/>
            <person name="Lapidus A."/>
            <person name="Zeytun A."/>
            <person name="Nolan M."/>
            <person name="Lucas S."/>
            <person name="Del Rio T.G."/>
            <person name="Tice H."/>
            <person name="Cheng J.F."/>
            <person name="Tapia R."/>
            <person name="Han C."/>
            <person name="Goodwin L."/>
            <person name="Pitluck S."/>
            <person name="Liolios K."/>
            <person name="Pagani I."/>
            <person name="Ivanova N."/>
            <person name="Huntemann M."/>
            <person name="Mavromatis K."/>
            <person name="Mikhailova N."/>
            <person name="Pati A."/>
            <person name="Chen A."/>
            <person name="Palaniappan K."/>
            <person name="Land M."/>
            <person name="Hauser L."/>
            <person name="Brambilla E.M."/>
            <person name="Rohde M."/>
            <person name="Verbarg S."/>
            <person name="Goker M."/>
            <person name="Bristow J."/>
            <person name="Eisen J.A."/>
            <person name="Markowitz V."/>
            <person name="Hugenholtz P."/>
            <person name="Kyrpides N.C."/>
            <person name="Klenk H.P."/>
            <person name="Woyke T."/>
        </authorList>
    </citation>
    <scope>NUCLEOTIDE SEQUENCE [LARGE SCALE GENOMIC DNA]</scope>
    <source>
        <strain evidence="3">ATCC 27775 / DSM 1100 / LMG 10767 / O</strain>
    </source>
</reference>
<dbReference type="RefSeq" id="WP_013763383.1">
    <property type="nucleotide sequence ID" value="NC_015510.1"/>
</dbReference>
<keyword evidence="2" id="KW-0489">Methyltransferase</keyword>
<protein>
    <submittedName>
        <fullName evidence="2">Methyltransferase type 12</fullName>
    </submittedName>
</protein>
<dbReference type="HOGENOM" id="CLU_078235_1_0_10"/>
<gene>
    <name evidence="2" type="ordered locus">Halhy_0924</name>
</gene>
<evidence type="ECO:0000259" key="1">
    <source>
        <dbReference type="Pfam" id="PF13847"/>
    </source>
</evidence>
<name>F4L6E3_HALH1</name>
<dbReference type="CDD" id="cd02440">
    <property type="entry name" value="AdoMet_MTases"/>
    <property type="match status" value="1"/>
</dbReference>
<organism evidence="2 3">
    <name type="scientific">Haliscomenobacter hydrossis (strain ATCC 27775 / DSM 1100 / LMG 10767 / O)</name>
    <dbReference type="NCBI Taxonomy" id="760192"/>
    <lineage>
        <taxon>Bacteria</taxon>
        <taxon>Pseudomonadati</taxon>
        <taxon>Bacteroidota</taxon>
        <taxon>Saprospiria</taxon>
        <taxon>Saprospirales</taxon>
        <taxon>Haliscomenobacteraceae</taxon>
        <taxon>Haliscomenobacter</taxon>
    </lineage>
</organism>
<dbReference type="KEGG" id="hhy:Halhy_0924"/>
<dbReference type="Proteomes" id="UP000008461">
    <property type="component" value="Chromosome"/>
</dbReference>
<dbReference type="EMBL" id="CP002691">
    <property type="protein sequence ID" value="AEE48825.1"/>
    <property type="molecule type" value="Genomic_DNA"/>
</dbReference>
<dbReference type="Gene3D" id="3.40.50.150">
    <property type="entry name" value="Vaccinia Virus protein VP39"/>
    <property type="match status" value="1"/>
</dbReference>
<proteinExistence type="predicted"/>
<dbReference type="AlphaFoldDB" id="F4L6E3"/>
<dbReference type="GO" id="GO:0008168">
    <property type="term" value="F:methyltransferase activity"/>
    <property type="evidence" value="ECO:0007669"/>
    <property type="project" value="UniProtKB-KW"/>
</dbReference>
<dbReference type="InterPro" id="IPR025714">
    <property type="entry name" value="Methyltranfer_dom"/>
</dbReference>
<evidence type="ECO:0000313" key="3">
    <source>
        <dbReference type="Proteomes" id="UP000008461"/>
    </source>
</evidence>
<feature type="domain" description="Methyltransferase" evidence="1">
    <location>
        <begin position="54"/>
        <end position="165"/>
    </location>
</feature>
<reference key="2">
    <citation type="submission" date="2011-04" db="EMBL/GenBank/DDBJ databases">
        <title>Complete sequence of chromosome of Haliscomenobacter hydrossis DSM 1100.</title>
        <authorList>
            <consortium name="US DOE Joint Genome Institute (JGI-PGF)"/>
            <person name="Lucas S."/>
            <person name="Han J."/>
            <person name="Lapidus A."/>
            <person name="Bruce D."/>
            <person name="Goodwin L."/>
            <person name="Pitluck S."/>
            <person name="Peters L."/>
            <person name="Kyrpides N."/>
            <person name="Mavromatis K."/>
            <person name="Ivanova N."/>
            <person name="Ovchinnikova G."/>
            <person name="Pagani I."/>
            <person name="Daligault H."/>
            <person name="Detter J.C."/>
            <person name="Han C."/>
            <person name="Land M."/>
            <person name="Hauser L."/>
            <person name="Markowitz V."/>
            <person name="Cheng J.-F."/>
            <person name="Hugenholtz P."/>
            <person name="Woyke T."/>
            <person name="Wu D."/>
            <person name="Verbarg S."/>
            <person name="Frueling A."/>
            <person name="Brambilla E."/>
            <person name="Klenk H.-P."/>
            <person name="Eisen J.A."/>
        </authorList>
    </citation>
    <scope>NUCLEOTIDE SEQUENCE</scope>
    <source>
        <strain>DSM 1100</strain>
    </source>
</reference>
<sequence length="233" mass="27088">MLEQRSLQKELLDAEDIPTADLFQTLRELDRINTLLGGYDITFSALKKVVQPEKTYTLIDIGCGGGDTLKRIQQWQLRKNLNLKLIGIDLKPVCIEYATEHKARPDIQFICDDYRNMFQHVPQIDIIHACLFCHHLDERQLIELIQFALDKNAVLIINDLERNWFAYWSIKTLTALFSKSYLVKNDAPISVARGFVKKEWLDLINKAGAKHFSVKNKWAFRHEVIIYKSENGQ</sequence>